<reference evidence="1 2" key="1">
    <citation type="journal article" date="2016" name="Nat. Commun.">
        <title>Thousands of microbial genomes shed light on interconnected biogeochemical processes in an aquifer system.</title>
        <authorList>
            <person name="Anantharaman K."/>
            <person name="Brown C.T."/>
            <person name="Hug L.A."/>
            <person name="Sharon I."/>
            <person name="Castelle C.J."/>
            <person name="Probst A.J."/>
            <person name="Thomas B.C."/>
            <person name="Singh A."/>
            <person name="Wilkins M.J."/>
            <person name="Karaoz U."/>
            <person name="Brodie E.L."/>
            <person name="Williams K.H."/>
            <person name="Hubbard S.S."/>
            <person name="Banfield J.F."/>
        </authorList>
    </citation>
    <scope>NUCLEOTIDE SEQUENCE [LARGE SCALE GENOMIC DNA]</scope>
</reference>
<name>A0A1F6B2Z6_9BACT</name>
<evidence type="ECO:0000313" key="2">
    <source>
        <dbReference type="Proteomes" id="UP000176450"/>
    </source>
</evidence>
<gene>
    <name evidence="1" type="ORF">A3A63_01315</name>
</gene>
<sequence>MPEKCPYYAAALQGKLPPDSFCKATGRILPQGRLICPFPSKTDDVCNVENGAEGTIPLYVDKLIIPTEPPNTTE</sequence>
<dbReference type="Proteomes" id="UP000176450">
    <property type="component" value="Unassembled WGS sequence"/>
</dbReference>
<comment type="caution">
    <text evidence="1">The sequence shown here is derived from an EMBL/GenBank/DDBJ whole genome shotgun (WGS) entry which is preliminary data.</text>
</comment>
<protein>
    <submittedName>
        <fullName evidence="1">Uncharacterized protein</fullName>
    </submittedName>
</protein>
<accession>A0A1F6B2Z6</accession>
<dbReference type="AlphaFoldDB" id="A0A1F6B2Z6"/>
<proteinExistence type="predicted"/>
<evidence type="ECO:0000313" key="1">
    <source>
        <dbReference type="EMBL" id="OGG31306.1"/>
    </source>
</evidence>
<organism evidence="1 2">
    <name type="scientific">Candidatus Gottesmanbacteria bacterium RIFCSPLOWO2_01_FULL_46_9</name>
    <dbReference type="NCBI Taxonomy" id="1798394"/>
    <lineage>
        <taxon>Bacteria</taxon>
        <taxon>Candidatus Gottesmaniibacteriota</taxon>
    </lineage>
</organism>
<dbReference type="EMBL" id="MFJX01000017">
    <property type="protein sequence ID" value="OGG31306.1"/>
    <property type="molecule type" value="Genomic_DNA"/>
</dbReference>